<dbReference type="SUPFAM" id="SSF56091">
    <property type="entry name" value="DNA ligase/mRNA capping enzyme, catalytic domain"/>
    <property type="match status" value="1"/>
</dbReference>
<dbReference type="InterPro" id="IPR017075">
    <property type="entry name" value="mRNA_cap_enzyme_alpha"/>
</dbReference>
<dbReference type="OMA" id="KDYYVCE"/>
<reference evidence="19 20" key="2">
    <citation type="journal article" date="2012" name="Open Biol.">
        <title>Characteristics of nucleosomes and linker DNA regions on the genome of the basidiomycete Mixia osmundae revealed by mono- and dinucleosome mapping.</title>
        <authorList>
            <person name="Nishida H."/>
            <person name="Kondo S."/>
            <person name="Matsumoto T."/>
            <person name="Suzuki Y."/>
            <person name="Yoshikawa H."/>
            <person name="Taylor T.D."/>
            <person name="Sugiyama J."/>
        </authorList>
    </citation>
    <scope>NUCLEOTIDE SEQUENCE [LARGE SCALE GENOMIC DNA]</scope>
    <source>
        <strain evidence="20">CBS 9802 / IAM 14324 / JCM 22182 / KY 12970</strain>
    </source>
</reference>
<feature type="active site" description="N6-GMP-lysine intermediate" evidence="17">
    <location>
        <position position="66"/>
    </location>
</feature>
<evidence type="ECO:0000256" key="15">
    <source>
        <dbReference type="ARBA" id="ARBA00047082"/>
    </source>
</evidence>
<sequence length="423" mass="48244">MAIQDLVPDSIPGQQVTDPAALHGLRQYIANLCQVQHTRFPGSQPVSFTQDSLDLLEQRDFWVCEKSNGVRVMVLIMSNPETSQEIYLIDRNDKYYMNTEVYFPRHDSFENLQTDTLLDAELVIDVDPESGQHVLRLLLFDCLVVNGENIMHKPLLSRYGRLREFVVAPHLHFHKVSGPQMLARQPFEIKLKPQELAYGIEAVFKNHLPKLQHGNDGLIFTCAESAYTPGTDPYILKWKPPEENSIDFKLQLRFPAKLDSPDHADYTQKPIFALYESGGYEGDRFFDILAVSDEEWSRMKSTGEQYDGRVVECVWNSAEQNWKILRFRDDKRQGNFKDIVQKIIQSIQDGVEAPALIERAYAIRKAFKARAQERASGARPLQVIPPAPQPIHVAAEDAAVPYLPLPSMSPFVTRPTALRLNVE</sequence>
<dbReference type="GO" id="GO:0031533">
    <property type="term" value="C:mRNA capping enzyme complex"/>
    <property type="evidence" value="ECO:0007669"/>
    <property type="project" value="InterPro"/>
</dbReference>
<dbReference type="EMBL" id="BABT02000153">
    <property type="protein sequence ID" value="GAA98631.1"/>
    <property type="molecule type" value="Genomic_DNA"/>
</dbReference>
<proteinExistence type="inferred from homology"/>
<dbReference type="InParanoid" id="G7E721"/>
<dbReference type="CDD" id="cd07895">
    <property type="entry name" value="Adenylation_mRNA_capping"/>
    <property type="match status" value="1"/>
</dbReference>
<evidence type="ECO:0000256" key="2">
    <source>
        <dbReference type="ARBA" id="ARBA00010237"/>
    </source>
</evidence>
<dbReference type="FunCoup" id="G7E721">
    <property type="interactions" value="419"/>
</dbReference>
<reference evidence="19 20" key="1">
    <citation type="journal article" date="2011" name="J. Gen. Appl. Microbiol.">
        <title>Draft genome sequencing of the enigmatic basidiomycete Mixia osmundae.</title>
        <authorList>
            <person name="Nishida H."/>
            <person name="Nagatsuka Y."/>
            <person name="Sugiyama J."/>
        </authorList>
    </citation>
    <scope>NUCLEOTIDE SEQUENCE [LARGE SCALE GENOMIC DNA]</scope>
    <source>
        <strain evidence="20">CBS 9802 / IAM 14324 / JCM 22182 / KY 12970</strain>
    </source>
</reference>
<evidence type="ECO:0000256" key="14">
    <source>
        <dbReference type="ARBA" id="ARBA00044624"/>
    </source>
</evidence>
<evidence type="ECO:0000256" key="5">
    <source>
        <dbReference type="ARBA" id="ARBA00022664"/>
    </source>
</evidence>
<dbReference type="PANTHER" id="PTHR10367:SF17">
    <property type="entry name" value="MRNA-CAPPING ENZYME"/>
    <property type="match status" value="1"/>
</dbReference>
<dbReference type="PANTHER" id="PTHR10367">
    <property type="entry name" value="MRNA-CAPPING ENZYME"/>
    <property type="match status" value="1"/>
</dbReference>
<dbReference type="eggNOG" id="KOG2386">
    <property type="taxonomic scope" value="Eukaryota"/>
</dbReference>
<dbReference type="InterPro" id="IPR001339">
    <property type="entry name" value="mRNA_cap_enzyme_adenylation"/>
</dbReference>
<dbReference type="GO" id="GO:0006370">
    <property type="term" value="P:7-methylguanosine mRNA capping"/>
    <property type="evidence" value="ECO:0007669"/>
    <property type="project" value="UniProtKB-KW"/>
</dbReference>
<evidence type="ECO:0000256" key="1">
    <source>
        <dbReference type="ARBA" id="ARBA00004123"/>
    </source>
</evidence>
<dbReference type="HOGENOM" id="CLU_021710_0_0_1"/>
<dbReference type="GO" id="GO:0006281">
    <property type="term" value="P:DNA repair"/>
    <property type="evidence" value="ECO:0007669"/>
    <property type="project" value="InterPro"/>
</dbReference>
<evidence type="ECO:0000256" key="4">
    <source>
        <dbReference type="ARBA" id="ARBA00019171"/>
    </source>
</evidence>
<evidence type="ECO:0000256" key="17">
    <source>
        <dbReference type="PIRSR" id="PIRSR036959-1"/>
    </source>
</evidence>
<dbReference type="AlphaFoldDB" id="G7E721"/>
<comment type="similarity">
    <text evidence="2 16">Belongs to the eukaryotic GTase family.</text>
</comment>
<keyword evidence="11 16" id="KW-0539">Nucleus</keyword>
<keyword evidence="20" id="KW-1185">Reference proteome</keyword>
<dbReference type="RefSeq" id="XP_014567213.1">
    <property type="nucleotide sequence ID" value="XM_014711727.1"/>
</dbReference>
<accession>G7E721</accession>
<evidence type="ECO:0000256" key="10">
    <source>
        <dbReference type="ARBA" id="ARBA00023134"/>
    </source>
</evidence>
<comment type="catalytic activity">
    <reaction evidence="14">
        <text>a 5'-end diphospho-ribonucleoside in mRNA + GTP + H(+) = a 5'-end (5'-triphosphoguanosine)-ribonucleoside in mRNA + diphosphate</text>
        <dbReference type="Rhea" id="RHEA:67012"/>
        <dbReference type="Rhea" id="RHEA-COMP:17165"/>
        <dbReference type="Rhea" id="RHEA-COMP:17166"/>
        <dbReference type="ChEBI" id="CHEBI:15378"/>
        <dbReference type="ChEBI" id="CHEBI:33019"/>
        <dbReference type="ChEBI" id="CHEBI:37565"/>
        <dbReference type="ChEBI" id="CHEBI:167616"/>
        <dbReference type="ChEBI" id="CHEBI:167617"/>
        <dbReference type="EC" id="2.7.7.50"/>
    </reaction>
    <physiologicalReaction direction="left-to-right" evidence="14">
        <dbReference type="Rhea" id="RHEA:67013"/>
    </physiologicalReaction>
</comment>
<evidence type="ECO:0000256" key="16">
    <source>
        <dbReference type="PIRNR" id="PIRNR036959"/>
    </source>
</evidence>
<comment type="subcellular location">
    <subcellularLocation>
        <location evidence="1 16">Nucleus</location>
    </subcellularLocation>
</comment>
<keyword evidence="7 16" id="KW-0548">Nucleotidyltransferase</keyword>
<protein>
    <recommendedName>
        <fullName evidence="4 16">mRNA-capping enzyme subunit alpha</fullName>
        <ecNumber evidence="3 16">2.7.7.50</ecNumber>
    </recommendedName>
    <alternativeName>
        <fullName evidence="12 16">GTP--RNA guanylyltransferase</fullName>
    </alternativeName>
    <alternativeName>
        <fullName evidence="13 16">mRNA guanylyltransferase</fullName>
    </alternativeName>
</protein>
<keyword evidence="5 16" id="KW-0507">mRNA processing</keyword>
<dbReference type="Pfam" id="PF03919">
    <property type="entry name" value="mRNA_cap_C"/>
    <property type="match status" value="1"/>
</dbReference>
<organism evidence="19 20">
    <name type="scientific">Mixia osmundae (strain CBS 9802 / IAM 14324 / JCM 22182 / KY 12970)</name>
    <dbReference type="NCBI Taxonomy" id="764103"/>
    <lineage>
        <taxon>Eukaryota</taxon>
        <taxon>Fungi</taxon>
        <taxon>Dikarya</taxon>
        <taxon>Basidiomycota</taxon>
        <taxon>Pucciniomycotina</taxon>
        <taxon>Mixiomycetes</taxon>
        <taxon>Mixiales</taxon>
        <taxon>Mixiaceae</taxon>
        <taxon>Mixia</taxon>
    </lineage>
</organism>
<dbReference type="GO" id="GO:0003910">
    <property type="term" value="F:DNA ligase (ATP) activity"/>
    <property type="evidence" value="ECO:0007669"/>
    <property type="project" value="InterPro"/>
</dbReference>
<gene>
    <name evidence="19" type="primary">Mo05318</name>
    <name evidence="19" type="ORF">E5Q_05318</name>
</gene>
<dbReference type="Gene3D" id="3.30.470.30">
    <property type="entry name" value="DNA ligase/mRNA capping enzyme"/>
    <property type="match status" value="1"/>
</dbReference>
<dbReference type="Pfam" id="PF01331">
    <property type="entry name" value="mRNA_cap_enzyme"/>
    <property type="match status" value="1"/>
</dbReference>
<evidence type="ECO:0000256" key="9">
    <source>
        <dbReference type="ARBA" id="ARBA00023042"/>
    </source>
</evidence>
<keyword evidence="8 16" id="KW-0547">Nucleotide-binding</keyword>
<evidence type="ECO:0000256" key="11">
    <source>
        <dbReference type="ARBA" id="ARBA00023242"/>
    </source>
</evidence>
<comment type="subunit">
    <text evidence="15">Heterodimer. The mRNA-capping enzyme is composed of two separate chains alpha and beta, respectively a mRNA guanylyltransferase and an mRNA 5'-triphosphate monophosphatase.</text>
</comment>
<dbReference type="EC" id="2.7.7.50" evidence="3 16"/>
<keyword evidence="10 16" id="KW-0342">GTP-binding</keyword>
<dbReference type="InterPro" id="IPR012340">
    <property type="entry name" value="NA-bd_OB-fold"/>
</dbReference>
<dbReference type="SUPFAM" id="SSF50249">
    <property type="entry name" value="Nucleic acid-binding proteins"/>
    <property type="match status" value="1"/>
</dbReference>
<evidence type="ECO:0000313" key="19">
    <source>
        <dbReference type="EMBL" id="GAA98631.1"/>
    </source>
</evidence>
<dbReference type="GO" id="GO:0006310">
    <property type="term" value="P:DNA recombination"/>
    <property type="evidence" value="ECO:0007669"/>
    <property type="project" value="InterPro"/>
</dbReference>
<name>G7E721_MIXOS</name>
<dbReference type="PIRSF" id="PIRSF036959">
    <property type="entry name" value="mRNA_cap_alpha"/>
    <property type="match status" value="1"/>
</dbReference>
<evidence type="ECO:0000256" key="8">
    <source>
        <dbReference type="ARBA" id="ARBA00022741"/>
    </source>
</evidence>
<dbReference type="InterPro" id="IPR051029">
    <property type="entry name" value="mRNA_Capping_Enz/RNA_Phosphat"/>
</dbReference>
<feature type="domain" description="ATP-dependent DNA ligase family profile" evidence="18">
    <location>
        <begin position="137"/>
        <end position="294"/>
    </location>
</feature>
<dbReference type="STRING" id="764103.G7E721"/>
<evidence type="ECO:0000256" key="12">
    <source>
        <dbReference type="ARBA" id="ARBA00029909"/>
    </source>
</evidence>
<evidence type="ECO:0000256" key="13">
    <source>
        <dbReference type="ARBA" id="ARBA00030702"/>
    </source>
</evidence>
<dbReference type="Gene3D" id="2.40.50.140">
    <property type="entry name" value="Nucleic acid-binding proteins"/>
    <property type="match status" value="1"/>
</dbReference>
<keyword evidence="6 16" id="KW-0808">Transferase</keyword>
<dbReference type="InterPro" id="IPR013846">
    <property type="entry name" value="mRNA_cap_enzyme_C"/>
</dbReference>
<dbReference type="Proteomes" id="UP000009131">
    <property type="component" value="Unassembled WGS sequence"/>
</dbReference>
<keyword evidence="9 16" id="KW-0506">mRNA capping</keyword>
<dbReference type="OrthoDB" id="200924at2759"/>
<evidence type="ECO:0000313" key="20">
    <source>
        <dbReference type="Proteomes" id="UP000009131"/>
    </source>
</evidence>
<evidence type="ECO:0000256" key="3">
    <source>
        <dbReference type="ARBA" id="ARBA00012475"/>
    </source>
</evidence>
<evidence type="ECO:0000256" key="7">
    <source>
        <dbReference type="ARBA" id="ARBA00022695"/>
    </source>
</evidence>
<comment type="function">
    <text evidence="16">Second step of mRNA capping. Transfer of the GMP moiety of GTP to the 5'-end of RNA via an enzyme-GMP covalent reaction intermediate.</text>
</comment>
<comment type="caution">
    <text evidence="19">The sequence shown here is derived from an EMBL/GenBank/DDBJ whole genome shotgun (WGS) entry which is preliminary data.</text>
</comment>
<dbReference type="GO" id="GO:0005525">
    <property type="term" value="F:GTP binding"/>
    <property type="evidence" value="ECO:0007669"/>
    <property type="project" value="UniProtKB-KW"/>
</dbReference>
<evidence type="ECO:0000256" key="6">
    <source>
        <dbReference type="ARBA" id="ARBA00022679"/>
    </source>
</evidence>
<dbReference type="GO" id="GO:0004484">
    <property type="term" value="F:mRNA guanylyltransferase activity"/>
    <property type="evidence" value="ECO:0007669"/>
    <property type="project" value="UniProtKB-EC"/>
</dbReference>
<evidence type="ECO:0000259" key="18">
    <source>
        <dbReference type="PROSITE" id="PS50160"/>
    </source>
</evidence>
<dbReference type="PROSITE" id="PS50160">
    <property type="entry name" value="DNA_LIGASE_A3"/>
    <property type="match status" value="1"/>
</dbReference>
<dbReference type="GO" id="GO:0005524">
    <property type="term" value="F:ATP binding"/>
    <property type="evidence" value="ECO:0007669"/>
    <property type="project" value="InterPro"/>
</dbReference>
<dbReference type="InterPro" id="IPR012310">
    <property type="entry name" value="DNA_ligase_ATP-dep_cent"/>
</dbReference>